<evidence type="ECO:0000313" key="8">
    <source>
        <dbReference type="Proteomes" id="UP000239326"/>
    </source>
</evidence>
<dbReference type="GO" id="GO:0008237">
    <property type="term" value="F:metallopeptidase activity"/>
    <property type="evidence" value="ECO:0007669"/>
    <property type="project" value="UniProtKB-KW"/>
</dbReference>
<keyword evidence="4" id="KW-0862">Zinc</keyword>
<protein>
    <recommendedName>
        <fullName evidence="6">JAB domain-containing protein</fullName>
    </recommendedName>
</protein>
<keyword evidence="8" id="KW-1185">Reference proteome</keyword>
<dbReference type="OrthoDB" id="8763200at2"/>
<sequence length="156" mass="17152">MLQLILPADVQTALTRALRHAGVRECGGLLLGEHVGIDQFAVRMVTVQRPGTVASFVRSLSGVAASIKRFCAKQGNDFRRFNYLGEWHSHPSFSVQPSSTDHGSMLDIVTNRQVQANFVVLLILKLNTSGQLEGSTHTYLPDGRFGHSTLVFESCR</sequence>
<accession>A0A2S0N359</accession>
<proteinExistence type="predicted"/>
<dbReference type="Pfam" id="PF14464">
    <property type="entry name" value="Prok-JAB"/>
    <property type="match status" value="1"/>
</dbReference>
<organism evidence="7 8">
    <name type="scientific">Simplicispira suum</name>
    <dbReference type="NCBI Taxonomy" id="2109915"/>
    <lineage>
        <taxon>Bacteria</taxon>
        <taxon>Pseudomonadati</taxon>
        <taxon>Pseudomonadota</taxon>
        <taxon>Betaproteobacteria</taxon>
        <taxon>Burkholderiales</taxon>
        <taxon>Comamonadaceae</taxon>
        <taxon>Simplicispira</taxon>
    </lineage>
</organism>
<evidence type="ECO:0000256" key="1">
    <source>
        <dbReference type="ARBA" id="ARBA00022670"/>
    </source>
</evidence>
<keyword evidence="5" id="KW-0482">Metalloprotease</keyword>
<dbReference type="RefSeq" id="WP_106447556.1">
    <property type="nucleotide sequence ID" value="NZ_CP027669.1"/>
</dbReference>
<keyword evidence="2" id="KW-0479">Metal-binding</keyword>
<evidence type="ECO:0000256" key="3">
    <source>
        <dbReference type="ARBA" id="ARBA00022801"/>
    </source>
</evidence>
<gene>
    <name evidence="7" type="ORF">C6571_15910</name>
</gene>
<evidence type="ECO:0000259" key="6">
    <source>
        <dbReference type="Pfam" id="PF14464"/>
    </source>
</evidence>
<dbReference type="GO" id="GO:0046872">
    <property type="term" value="F:metal ion binding"/>
    <property type="evidence" value="ECO:0007669"/>
    <property type="project" value="UniProtKB-KW"/>
</dbReference>
<dbReference type="GO" id="GO:0006508">
    <property type="term" value="P:proteolysis"/>
    <property type="evidence" value="ECO:0007669"/>
    <property type="project" value="UniProtKB-KW"/>
</dbReference>
<feature type="domain" description="JAB" evidence="6">
    <location>
        <begin position="7"/>
        <end position="117"/>
    </location>
</feature>
<reference evidence="7 8" key="1">
    <citation type="submission" date="2018-03" db="EMBL/GenBank/DDBJ databases">
        <title>Genome sequencing of Simplicispira sp.</title>
        <authorList>
            <person name="Kim S.-J."/>
            <person name="Heo J."/>
            <person name="Kwon S.-W."/>
        </authorList>
    </citation>
    <scope>NUCLEOTIDE SEQUENCE [LARGE SCALE GENOMIC DNA]</scope>
    <source>
        <strain evidence="7 8">SC1-8</strain>
    </source>
</reference>
<evidence type="ECO:0000313" key="7">
    <source>
        <dbReference type="EMBL" id="AVO42580.1"/>
    </source>
</evidence>
<dbReference type="SUPFAM" id="SSF102712">
    <property type="entry name" value="JAB1/MPN domain"/>
    <property type="match status" value="1"/>
</dbReference>
<dbReference type="Gene3D" id="3.40.140.10">
    <property type="entry name" value="Cytidine Deaminase, domain 2"/>
    <property type="match status" value="1"/>
</dbReference>
<evidence type="ECO:0000256" key="2">
    <source>
        <dbReference type="ARBA" id="ARBA00022723"/>
    </source>
</evidence>
<keyword evidence="1" id="KW-0645">Protease</keyword>
<name>A0A2S0N359_9BURK</name>
<dbReference type="Proteomes" id="UP000239326">
    <property type="component" value="Chromosome"/>
</dbReference>
<evidence type="ECO:0000256" key="5">
    <source>
        <dbReference type="ARBA" id="ARBA00023049"/>
    </source>
</evidence>
<keyword evidence="3" id="KW-0378">Hydrolase</keyword>
<dbReference type="AlphaFoldDB" id="A0A2S0N359"/>
<evidence type="ECO:0000256" key="4">
    <source>
        <dbReference type="ARBA" id="ARBA00022833"/>
    </source>
</evidence>
<dbReference type="InterPro" id="IPR028090">
    <property type="entry name" value="JAB_dom_prok"/>
</dbReference>
<dbReference type="KEGG" id="simp:C6571_15910"/>
<dbReference type="EMBL" id="CP027669">
    <property type="protein sequence ID" value="AVO42580.1"/>
    <property type="molecule type" value="Genomic_DNA"/>
</dbReference>